<feature type="region of interest" description="Disordered" evidence="1">
    <location>
        <begin position="1"/>
        <end position="23"/>
    </location>
</feature>
<reference evidence="4 5" key="1">
    <citation type="submission" date="2019-05" db="EMBL/GenBank/DDBJ databases">
        <title>Emergence of the Ug99 lineage of the wheat stem rust pathogen through somatic hybridization.</title>
        <authorList>
            <person name="Li F."/>
            <person name="Upadhyaya N.M."/>
            <person name="Sperschneider J."/>
            <person name="Matny O."/>
            <person name="Nguyen-Phuc H."/>
            <person name="Mago R."/>
            <person name="Raley C."/>
            <person name="Miller M.E."/>
            <person name="Silverstein K.A.T."/>
            <person name="Henningsen E."/>
            <person name="Hirsch C.D."/>
            <person name="Visser B."/>
            <person name="Pretorius Z.A."/>
            <person name="Steffenson B.J."/>
            <person name="Schwessinger B."/>
            <person name="Dodds P.N."/>
            <person name="Figueroa M."/>
        </authorList>
    </citation>
    <scope>NUCLEOTIDE SEQUENCE [LARGE SCALE GENOMIC DNA]</scope>
    <source>
        <strain evidence="2">21-0</strain>
        <strain evidence="3 5">Ug99</strain>
    </source>
</reference>
<evidence type="ECO:0000313" key="3">
    <source>
        <dbReference type="EMBL" id="KAA1129026.1"/>
    </source>
</evidence>
<dbReference type="EMBL" id="VDEP01000138">
    <property type="protein sequence ID" value="KAA1129026.1"/>
    <property type="molecule type" value="Genomic_DNA"/>
</dbReference>
<evidence type="ECO:0000313" key="5">
    <source>
        <dbReference type="Proteomes" id="UP000325313"/>
    </source>
</evidence>
<keyword evidence="4" id="KW-1185">Reference proteome</keyword>
<dbReference type="EMBL" id="VSWC01000079">
    <property type="protein sequence ID" value="KAA1094557.1"/>
    <property type="molecule type" value="Genomic_DNA"/>
</dbReference>
<sequence>MGSKNPTLQADSEGDKDTTQEHGINLCWHSPNISVEVLQQTLRRLPQTAYFLYSSELAMLSDSRALSNKVHPDPCQPQ</sequence>
<dbReference type="OrthoDB" id="413993at2759"/>
<dbReference type="Proteomes" id="UP000325313">
    <property type="component" value="Unassembled WGS sequence"/>
</dbReference>
<evidence type="ECO:0000313" key="2">
    <source>
        <dbReference type="EMBL" id="KAA1094557.1"/>
    </source>
</evidence>
<gene>
    <name evidence="2" type="ORF">PGT21_024878</name>
    <name evidence="3" type="ORF">PGTUg99_024367</name>
</gene>
<protein>
    <submittedName>
        <fullName evidence="3">Uncharacterized protein</fullName>
    </submittedName>
</protein>
<feature type="compositionally biased region" description="Polar residues" evidence="1">
    <location>
        <begin position="1"/>
        <end position="10"/>
    </location>
</feature>
<evidence type="ECO:0000313" key="4">
    <source>
        <dbReference type="Proteomes" id="UP000324748"/>
    </source>
</evidence>
<evidence type="ECO:0000256" key="1">
    <source>
        <dbReference type="SAM" id="MobiDB-lite"/>
    </source>
</evidence>
<accession>A0A5B0RSN1</accession>
<name>A0A5B0RSN1_PUCGR</name>
<organism evidence="3 5">
    <name type="scientific">Puccinia graminis f. sp. tritici</name>
    <dbReference type="NCBI Taxonomy" id="56615"/>
    <lineage>
        <taxon>Eukaryota</taxon>
        <taxon>Fungi</taxon>
        <taxon>Dikarya</taxon>
        <taxon>Basidiomycota</taxon>
        <taxon>Pucciniomycotina</taxon>
        <taxon>Pucciniomycetes</taxon>
        <taxon>Pucciniales</taxon>
        <taxon>Pucciniaceae</taxon>
        <taxon>Puccinia</taxon>
    </lineage>
</organism>
<dbReference type="Proteomes" id="UP000324748">
    <property type="component" value="Unassembled WGS sequence"/>
</dbReference>
<comment type="caution">
    <text evidence="3">The sequence shown here is derived from an EMBL/GenBank/DDBJ whole genome shotgun (WGS) entry which is preliminary data.</text>
</comment>
<proteinExistence type="predicted"/>
<dbReference type="AlphaFoldDB" id="A0A5B0RSN1"/>